<keyword evidence="5" id="KW-0378">Hydrolase</keyword>
<evidence type="ECO:0000313" key="7">
    <source>
        <dbReference type="Proteomes" id="UP000286045"/>
    </source>
</evidence>
<evidence type="ECO:0000313" key="6">
    <source>
        <dbReference type="EMBL" id="RWA06031.1"/>
    </source>
</evidence>
<dbReference type="EC" id="3.1.2.12" evidence="2"/>
<dbReference type="AlphaFoldDB" id="A0A439CVF0"/>
<dbReference type="GO" id="GO:0046294">
    <property type="term" value="P:formaldehyde catabolic process"/>
    <property type="evidence" value="ECO:0007669"/>
    <property type="project" value="InterPro"/>
</dbReference>
<sequence>RARTSPCRPSRPISNPSACPWGDKAFTGYFGAEQEDKATSWAAHDATHLIASDAWKGKDLKALIDVGTGDDFYKQGQLLPENFAKAVQEAGVTGVTLRYQENYDHSYYFISTFAQDHVDHAAKYLL</sequence>
<dbReference type="InterPro" id="IPR000801">
    <property type="entry name" value="Esterase-like"/>
</dbReference>
<accession>A0A439CVF0</accession>
<dbReference type="Proteomes" id="UP000286045">
    <property type="component" value="Unassembled WGS sequence"/>
</dbReference>
<evidence type="ECO:0000256" key="5">
    <source>
        <dbReference type="ARBA" id="ARBA00022801"/>
    </source>
</evidence>
<reference evidence="6 7" key="1">
    <citation type="submission" date="2018-12" db="EMBL/GenBank/DDBJ databases">
        <title>Draft genome sequence of Xylaria grammica IHI A82.</title>
        <authorList>
            <person name="Buettner E."/>
            <person name="Kellner H."/>
        </authorList>
    </citation>
    <scope>NUCLEOTIDE SEQUENCE [LARGE SCALE GENOMIC DNA]</scope>
    <source>
        <strain evidence="6 7">IHI A82</strain>
    </source>
</reference>
<dbReference type="Pfam" id="PF00756">
    <property type="entry name" value="Esterase"/>
    <property type="match status" value="1"/>
</dbReference>
<dbReference type="SUPFAM" id="SSF53474">
    <property type="entry name" value="alpha/beta-Hydrolases"/>
    <property type="match status" value="1"/>
</dbReference>
<evidence type="ECO:0000256" key="3">
    <source>
        <dbReference type="ARBA" id="ARBA00016774"/>
    </source>
</evidence>
<protein>
    <recommendedName>
        <fullName evidence="3">S-formylglutathione hydrolase</fullName>
        <ecNumber evidence="2">3.1.2.12</ecNumber>
    </recommendedName>
</protein>
<proteinExistence type="inferred from homology"/>
<evidence type="ECO:0000256" key="2">
    <source>
        <dbReference type="ARBA" id="ARBA00012479"/>
    </source>
</evidence>
<evidence type="ECO:0000256" key="4">
    <source>
        <dbReference type="ARBA" id="ARBA00022487"/>
    </source>
</evidence>
<comment type="caution">
    <text evidence="6">The sequence shown here is derived from an EMBL/GenBank/DDBJ whole genome shotgun (WGS) entry which is preliminary data.</text>
</comment>
<feature type="non-terminal residue" evidence="6">
    <location>
        <position position="1"/>
    </location>
</feature>
<evidence type="ECO:0000256" key="1">
    <source>
        <dbReference type="ARBA" id="ARBA00005622"/>
    </source>
</evidence>
<dbReference type="STRING" id="363999.A0A439CVF0"/>
<organism evidence="6 7">
    <name type="scientific">Xylaria grammica</name>
    <dbReference type="NCBI Taxonomy" id="363999"/>
    <lineage>
        <taxon>Eukaryota</taxon>
        <taxon>Fungi</taxon>
        <taxon>Dikarya</taxon>
        <taxon>Ascomycota</taxon>
        <taxon>Pezizomycotina</taxon>
        <taxon>Sordariomycetes</taxon>
        <taxon>Xylariomycetidae</taxon>
        <taxon>Xylariales</taxon>
        <taxon>Xylariaceae</taxon>
        <taxon>Xylaria</taxon>
    </lineage>
</organism>
<keyword evidence="4" id="KW-0719">Serine esterase</keyword>
<dbReference type="PANTHER" id="PTHR10061:SF0">
    <property type="entry name" value="S-FORMYLGLUTATHIONE HYDROLASE"/>
    <property type="match status" value="1"/>
</dbReference>
<comment type="similarity">
    <text evidence="1">Belongs to the esterase D family.</text>
</comment>
<dbReference type="GO" id="GO:0052689">
    <property type="term" value="F:carboxylic ester hydrolase activity"/>
    <property type="evidence" value="ECO:0007669"/>
    <property type="project" value="UniProtKB-KW"/>
</dbReference>
<dbReference type="EMBL" id="RYZI01000374">
    <property type="protein sequence ID" value="RWA06031.1"/>
    <property type="molecule type" value="Genomic_DNA"/>
</dbReference>
<dbReference type="InterPro" id="IPR029058">
    <property type="entry name" value="AB_hydrolase_fold"/>
</dbReference>
<gene>
    <name evidence="6" type="ORF">EKO27_g9074</name>
</gene>
<dbReference type="InterPro" id="IPR014186">
    <property type="entry name" value="S-formylglutathione_hydrol"/>
</dbReference>
<dbReference type="PANTHER" id="PTHR10061">
    <property type="entry name" value="S-FORMYLGLUTATHIONE HYDROLASE"/>
    <property type="match status" value="1"/>
</dbReference>
<keyword evidence="7" id="KW-1185">Reference proteome</keyword>
<dbReference type="Gene3D" id="3.40.50.1820">
    <property type="entry name" value="alpha/beta hydrolase"/>
    <property type="match status" value="1"/>
</dbReference>
<dbReference type="GO" id="GO:0018738">
    <property type="term" value="F:S-formylglutathione hydrolase activity"/>
    <property type="evidence" value="ECO:0007669"/>
    <property type="project" value="UniProtKB-EC"/>
</dbReference>
<name>A0A439CVF0_9PEZI</name>
<dbReference type="GO" id="GO:0005829">
    <property type="term" value="C:cytosol"/>
    <property type="evidence" value="ECO:0007669"/>
    <property type="project" value="TreeGrafter"/>
</dbReference>